<dbReference type="AlphaFoldDB" id="A0A7W3J3X1"/>
<comment type="caution">
    <text evidence="3">The sequence shown here is derived from an EMBL/GenBank/DDBJ whole genome shotgun (WGS) entry which is preliminary data.</text>
</comment>
<proteinExistence type="inferred from homology"/>
<feature type="binding site" evidence="1">
    <location>
        <position position="165"/>
    </location>
    <ligand>
        <name>a divalent metal cation</name>
        <dbReference type="ChEBI" id="CHEBI:60240"/>
        <note>catalytic</note>
    </ligand>
</feature>
<dbReference type="PANTHER" id="PTHR12110:SF21">
    <property type="entry name" value="XYLOSE ISOMERASE-LIKE TIM BARREL DOMAIN-CONTAINING PROTEIN"/>
    <property type="match status" value="1"/>
</dbReference>
<feature type="binding site" evidence="1">
    <location>
        <position position="239"/>
    </location>
    <ligand>
        <name>a divalent metal cation</name>
        <dbReference type="ChEBI" id="CHEBI:60240"/>
        <note>catalytic</note>
    </ligand>
</feature>
<dbReference type="SUPFAM" id="SSF51658">
    <property type="entry name" value="Xylose isomerase-like"/>
    <property type="match status" value="1"/>
</dbReference>
<dbReference type="RefSeq" id="WP_182541867.1">
    <property type="nucleotide sequence ID" value="NZ_JACGXA010000003.1"/>
</dbReference>
<dbReference type="InterPro" id="IPR004360">
    <property type="entry name" value="Glyas_Fos-R_dOase_dom"/>
</dbReference>
<dbReference type="InterPro" id="IPR036237">
    <property type="entry name" value="Xyl_isomerase-like_sf"/>
</dbReference>
<sequence>MRRGIATVSLSGRLEDKLAAAAAAGFDGIEVFDNDLIASCLSPRQVAARCADLGLTIDLFQPVRDVAGIDPTAYDAALHRFRTKLGVMDELGTSTVLVCSTVLPDAPADPDLLASQLHGLGVLAAEHGVTIAFEALAWGRHVHRVGQSWDAVVAADHPAVTLAVDTFHMLARGDDGSALAGIPGDRIGFLQVADAPLLDMDVLEWSRHFRCFPGQGTLDVTGVVAATLAAGYDGPLSLEVFSDVVRETDPVETARDAMRSLLFLEDQVSGELATKPAARMVAAAPPPAPRVDAAFLEIASASPVVPNLLTGLGFTVAGRHRTKPVTWWRHGDAHVVVNESGSQPAGTCALGVVAPPVEAVAARAKALLWPEVDRTRGTGEALLPGITSPSGLHVFVSAAAGEDDWQHDFEPTGAAPDGWRGIDHVGIGVPATQLNEEIGFLRTVLDLTPGAVEEFMEPQGRLRSRALRPAEGDLRVVLNVEDVRAGSAPRLGVTQVAFGCEDVAAGVRALRSNGVPMMPVPDNYYVDLDARFALAPELLASLREHGLLYDRDAHGGELLHAYTAWLETGFYVELLERRGGYDGYGSANTHVRLAAQG</sequence>
<dbReference type="InterPro" id="IPR037523">
    <property type="entry name" value="VOC_core"/>
</dbReference>
<dbReference type="InterPro" id="IPR050312">
    <property type="entry name" value="IolE/XylAMocC-like"/>
</dbReference>
<keyword evidence="1" id="KW-0479">Metal-binding</keyword>
<dbReference type="InterPro" id="IPR013022">
    <property type="entry name" value="Xyl_isomerase-like_TIM-brl"/>
</dbReference>
<gene>
    <name evidence="3" type="ORF">FB382_004196</name>
</gene>
<dbReference type="SUPFAM" id="SSF54593">
    <property type="entry name" value="Glyoxalase/Bleomycin resistance protein/Dihydroxybiphenyl dioxygenase"/>
    <property type="match status" value="1"/>
</dbReference>
<comment type="pathway">
    <text evidence="1">Aromatic compound metabolism; 3,4-dihydroxybenzoate biosynthesis.</text>
</comment>
<dbReference type="PANTHER" id="PTHR12110">
    <property type="entry name" value="HYDROXYPYRUVATE ISOMERASE"/>
    <property type="match status" value="1"/>
</dbReference>
<accession>A0A7W3J3X1</accession>
<evidence type="ECO:0000256" key="1">
    <source>
        <dbReference type="HAMAP-Rule" id="MF_02238"/>
    </source>
</evidence>
<reference evidence="3 4" key="1">
    <citation type="submission" date="2020-07" db="EMBL/GenBank/DDBJ databases">
        <title>Sequencing the genomes of 1000 actinobacteria strains.</title>
        <authorList>
            <person name="Klenk H.-P."/>
        </authorList>
    </citation>
    <scope>NUCLEOTIDE SEQUENCE [LARGE SCALE GENOMIC DNA]</scope>
    <source>
        <strain evidence="3 4">DSM 21349</strain>
    </source>
</reference>
<comment type="caution">
    <text evidence="1">Lacks conserved residue(s) required for the propagation of feature annotation.</text>
</comment>
<dbReference type="GO" id="GO:0046872">
    <property type="term" value="F:metal ion binding"/>
    <property type="evidence" value="ECO:0007669"/>
    <property type="project" value="UniProtKB-UniRule"/>
</dbReference>
<keyword evidence="3" id="KW-0560">Oxidoreductase</keyword>
<comment type="cofactor">
    <cofactor evidence="1">
        <name>a divalent metal cation</name>
        <dbReference type="ChEBI" id="CHEBI:60240"/>
    </cofactor>
</comment>
<keyword evidence="3" id="KW-0223">Dioxygenase</keyword>
<keyword evidence="4" id="KW-1185">Reference proteome</keyword>
<feature type="binding site" evidence="1">
    <location>
        <position position="191"/>
    </location>
    <ligand>
        <name>a divalent metal cation</name>
        <dbReference type="ChEBI" id="CHEBI:60240"/>
        <note>catalytic</note>
    </ligand>
</feature>
<dbReference type="EC" id="4.2.1.118" evidence="1"/>
<dbReference type="InterPro" id="IPR029068">
    <property type="entry name" value="Glyas_Bleomycin-R_OHBP_Dase"/>
</dbReference>
<dbReference type="Proteomes" id="UP000580910">
    <property type="component" value="Unassembled WGS sequence"/>
</dbReference>
<dbReference type="Pfam" id="PF01261">
    <property type="entry name" value="AP_endonuc_2"/>
    <property type="match status" value="1"/>
</dbReference>
<keyword evidence="1" id="KW-0456">Lyase</keyword>
<dbReference type="InterPro" id="IPR043700">
    <property type="entry name" value="DSD"/>
</dbReference>
<comment type="catalytic activity">
    <reaction evidence="1">
        <text>3-dehydroshikimate = 3,4-dihydroxybenzoate + H2O</text>
        <dbReference type="Rhea" id="RHEA:24848"/>
        <dbReference type="ChEBI" id="CHEBI:15377"/>
        <dbReference type="ChEBI" id="CHEBI:16630"/>
        <dbReference type="ChEBI" id="CHEBI:36241"/>
        <dbReference type="EC" id="4.2.1.118"/>
    </reaction>
</comment>
<dbReference type="PROSITE" id="PS51819">
    <property type="entry name" value="VOC"/>
    <property type="match status" value="1"/>
</dbReference>
<dbReference type="Gene3D" id="3.10.180.10">
    <property type="entry name" value="2,3-Dihydroxybiphenyl 1,2-Dioxygenase, domain 1"/>
    <property type="match status" value="2"/>
</dbReference>
<dbReference type="GO" id="GO:0051213">
    <property type="term" value="F:dioxygenase activity"/>
    <property type="evidence" value="ECO:0007669"/>
    <property type="project" value="UniProtKB-KW"/>
</dbReference>
<comment type="function">
    <text evidence="1">Catalyzes the conversion of 3-dehydroshikimate to protocatechuate (3,4-dihydroxybenzoate), a common intermediate of quinate and shikimate degradation pathways.</text>
</comment>
<feature type="domain" description="VOC" evidence="2">
    <location>
        <begin position="421"/>
        <end position="564"/>
    </location>
</feature>
<dbReference type="UniPathway" id="UPA00088"/>
<dbReference type="GO" id="GO:0046565">
    <property type="term" value="F:3-dehydroshikimate dehydratase activity"/>
    <property type="evidence" value="ECO:0007669"/>
    <property type="project" value="UniProtKB-UniRule"/>
</dbReference>
<protein>
    <recommendedName>
        <fullName evidence="1">3-dehydroshikimate dehydratase</fullName>
        <shortName evidence="1">DSD</shortName>
        <ecNumber evidence="1">4.2.1.118</ecNumber>
    </recommendedName>
</protein>
<evidence type="ECO:0000259" key="2">
    <source>
        <dbReference type="PROSITE" id="PS51819"/>
    </source>
</evidence>
<name>A0A7W3J3X1_9ACTN</name>
<dbReference type="Pfam" id="PF00903">
    <property type="entry name" value="Glyoxalase"/>
    <property type="match status" value="1"/>
</dbReference>
<evidence type="ECO:0000313" key="3">
    <source>
        <dbReference type="EMBL" id="MBA8805851.1"/>
    </source>
</evidence>
<feature type="binding site" evidence="1">
    <location>
        <position position="134"/>
    </location>
    <ligand>
        <name>a divalent metal cation</name>
        <dbReference type="ChEBI" id="CHEBI:60240"/>
        <note>catalytic</note>
    </ligand>
</feature>
<keyword evidence="3" id="KW-0670">Pyruvate</keyword>
<dbReference type="HAMAP" id="MF_02238">
    <property type="entry name" value="DSD"/>
    <property type="match status" value="1"/>
</dbReference>
<dbReference type="EMBL" id="JACGXA010000003">
    <property type="protein sequence ID" value="MBA8805851.1"/>
    <property type="molecule type" value="Genomic_DNA"/>
</dbReference>
<organism evidence="3 4">
    <name type="scientific">Nocardioides ginsengisegetis</name>
    <dbReference type="NCBI Taxonomy" id="661491"/>
    <lineage>
        <taxon>Bacteria</taxon>
        <taxon>Bacillati</taxon>
        <taxon>Actinomycetota</taxon>
        <taxon>Actinomycetes</taxon>
        <taxon>Propionibacteriales</taxon>
        <taxon>Nocardioidaceae</taxon>
        <taxon>Nocardioides</taxon>
    </lineage>
</organism>
<comment type="similarity">
    <text evidence="1">Belongs to the bacterial two-domain DSD family.</text>
</comment>
<dbReference type="Gene3D" id="3.20.20.150">
    <property type="entry name" value="Divalent-metal-dependent TIM barrel enzymes"/>
    <property type="match status" value="1"/>
</dbReference>
<evidence type="ECO:0000313" key="4">
    <source>
        <dbReference type="Proteomes" id="UP000580910"/>
    </source>
</evidence>
<dbReference type="GO" id="GO:0046279">
    <property type="term" value="P:3,4-dihydroxybenzoate biosynthetic process"/>
    <property type="evidence" value="ECO:0007669"/>
    <property type="project" value="UniProtKB-UniRule"/>
</dbReference>